<comment type="caution">
    <text evidence="2">The sequence shown here is derived from an EMBL/GenBank/DDBJ whole genome shotgun (WGS) entry which is preliminary data.</text>
</comment>
<accession>A0ABV5UYU7</accession>
<reference evidence="2 3" key="1">
    <citation type="submission" date="2024-09" db="EMBL/GenBank/DDBJ databases">
        <authorList>
            <person name="Sun Q."/>
            <person name="Mori K."/>
        </authorList>
    </citation>
    <scope>NUCLEOTIDE SEQUENCE [LARGE SCALE GENOMIC DNA]</scope>
    <source>
        <strain evidence="2 3">JCM 12763</strain>
    </source>
</reference>
<sequence length="411" mass="43960">MQSSGTSVGQGSPRGGRTAPGGPTGGEVRYGRAEGLRPGGSREIEDQHAWERALRAPGPLHNLRLQGLDLREHRDLLLARDDLSDIVVLGGRLDDEVEDHLRSHGSIVFPADPRAPVDPYRARLYTPQELYAGLDDVGYGHTVDARAYAWSRDASVQHDAYVTALRAIHDDAMSDALAAVVAGRRVVGVMGGHALRRGTGEFAAAAVLGHRLASAGMLVVTGGGPGAMEAANLGAWAADEETLTHALEQVAAVPDFAPDVAAWVAPALRLRRETPTGGPHRLRSLGIPTWFYGHEPPNAFAQLVAKFFSNALREDLLLAHSRAGLVVLPGAAGTVQEVFQAATRLYYEVDGDGRPLPPLVLVDREHWTTHLPVHQLLRALGRDRAMGRAVHVVDTVEEAVEVVVDGTAVSR</sequence>
<evidence type="ECO:0000256" key="1">
    <source>
        <dbReference type="SAM" id="MobiDB-lite"/>
    </source>
</evidence>
<dbReference type="Proteomes" id="UP001589613">
    <property type="component" value="Unassembled WGS sequence"/>
</dbReference>
<gene>
    <name evidence="2" type="ORF">ACFFN0_01575</name>
</gene>
<feature type="compositionally biased region" description="Basic and acidic residues" evidence="1">
    <location>
        <begin position="29"/>
        <end position="42"/>
    </location>
</feature>
<evidence type="ECO:0000313" key="3">
    <source>
        <dbReference type="Proteomes" id="UP001589613"/>
    </source>
</evidence>
<organism evidence="2 3">
    <name type="scientific">Ornithinimicrobium kibberense</name>
    <dbReference type="NCBI Taxonomy" id="282060"/>
    <lineage>
        <taxon>Bacteria</taxon>
        <taxon>Bacillati</taxon>
        <taxon>Actinomycetota</taxon>
        <taxon>Actinomycetes</taxon>
        <taxon>Micrococcales</taxon>
        <taxon>Ornithinimicrobiaceae</taxon>
        <taxon>Ornithinimicrobium</taxon>
    </lineage>
</organism>
<keyword evidence="3" id="KW-1185">Reference proteome</keyword>
<keyword evidence="2" id="KW-0326">Glycosidase</keyword>
<feature type="compositionally biased region" description="Polar residues" evidence="1">
    <location>
        <begin position="1"/>
        <end position="10"/>
    </location>
</feature>
<keyword evidence="2" id="KW-0378">Hydrolase</keyword>
<dbReference type="EC" id="3.2.2.-" evidence="2"/>
<feature type="compositionally biased region" description="Gly residues" evidence="1">
    <location>
        <begin position="12"/>
        <end position="25"/>
    </location>
</feature>
<proteinExistence type="predicted"/>
<name>A0ABV5UYU7_9MICO</name>
<dbReference type="GO" id="GO:0016798">
    <property type="term" value="F:hydrolase activity, acting on glycosyl bonds"/>
    <property type="evidence" value="ECO:0007669"/>
    <property type="project" value="UniProtKB-KW"/>
</dbReference>
<dbReference type="Gene3D" id="3.40.50.450">
    <property type="match status" value="1"/>
</dbReference>
<evidence type="ECO:0000313" key="2">
    <source>
        <dbReference type="EMBL" id="MFB9730729.1"/>
    </source>
</evidence>
<dbReference type="PANTHER" id="PTHR43393">
    <property type="entry name" value="CYTOKININ RIBOSIDE 5'-MONOPHOSPHATE PHOSPHORIBOHYDROLASE"/>
    <property type="match status" value="1"/>
</dbReference>
<dbReference type="SUPFAM" id="SSF102405">
    <property type="entry name" value="MCP/YpsA-like"/>
    <property type="match status" value="1"/>
</dbReference>
<dbReference type="PANTHER" id="PTHR43393:SF3">
    <property type="entry name" value="LYSINE DECARBOXYLASE-LIKE PROTEIN"/>
    <property type="match status" value="1"/>
</dbReference>
<feature type="region of interest" description="Disordered" evidence="1">
    <location>
        <begin position="1"/>
        <end position="42"/>
    </location>
</feature>
<dbReference type="EMBL" id="JBHMAX010000002">
    <property type="protein sequence ID" value="MFB9730729.1"/>
    <property type="molecule type" value="Genomic_DNA"/>
</dbReference>
<dbReference type="InterPro" id="IPR052341">
    <property type="entry name" value="LOG_family_nucleotidases"/>
</dbReference>
<protein>
    <submittedName>
        <fullName evidence="2">LOG family protein</fullName>
        <ecNumber evidence="2">3.2.2.-</ecNumber>
    </submittedName>
</protein>
<dbReference type="RefSeq" id="WP_141337488.1">
    <property type="nucleotide sequence ID" value="NZ_JBHMAX010000002.1"/>
</dbReference>